<dbReference type="PROSITE" id="PS51910">
    <property type="entry name" value="GH18_2"/>
    <property type="match status" value="1"/>
</dbReference>
<dbReference type="InterPro" id="IPR036861">
    <property type="entry name" value="Endochitinase-like_sf"/>
</dbReference>
<dbReference type="InterPro" id="IPR001579">
    <property type="entry name" value="Glyco_hydro_18_chit_AS"/>
</dbReference>
<dbReference type="CDD" id="cd11618">
    <property type="entry name" value="ChtBD1_1"/>
    <property type="match status" value="1"/>
</dbReference>
<dbReference type="EC" id="3.2.1.14" evidence="2"/>
<protein>
    <recommendedName>
        <fullName evidence="2">chitinase</fullName>
        <ecNumber evidence="2">3.2.1.14</ecNumber>
    </recommendedName>
</protein>
<dbReference type="SUPFAM" id="SSF57016">
    <property type="entry name" value="Plant lectins/antimicrobial peptides"/>
    <property type="match status" value="1"/>
</dbReference>
<name>A0A9P4N642_9PLEO</name>
<feature type="domain" description="GH18" evidence="14">
    <location>
        <begin position="19"/>
        <end position="423"/>
    </location>
</feature>
<keyword evidence="12" id="KW-0732">Signal</keyword>
<comment type="catalytic activity">
    <reaction evidence="1">
        <text>Random endo-hydrolysis of N-acetyl-beta-D-glucosaminide (1-&gt;4)-beta-linkages in chitin and chitodextrins.</text>
        <dbReference type="EC" id="3.2.1.14"/>
    </reaction>
</comment>
<gene>
    <name evidence="15" type="ORF">CC78DRAFT_568511</name>
</gene>
<evidence type="ECO:0000256" key="5">
    <source>
        <dbReference type="ARBA" id="ARBA00023024"/>
    </source>
</evidence>
<dbReference type="InterPro" id="IPR050314">
    <property type="entry name" value="Glycosyl_Hydrlase_18"/>
</dbReference>
<evidence type="ECO:0000259" key="14">
    <source>
        <dbReference type="PROSITE" id="PS51910"/>
    </source>
</evidence>
<keyword evidence="4 10" id="KW-0378">Hydrolase</keyword>
<dbReference type="InterPro" id="IPR017853">
    <property type="entry name" value="GH"/>
</dbReference>
<organism evidence="15 16">
    <name type="scientific">Lojkania enalia</name>
    <dbReference type="NCBI Taxonomy" id="147567"/>
    <lineage>
        <taxon>Eukaryota</taxon>
        <taxon>Fungi</taxon>
        <taxon>Dikarya</taxon>
        <taxon>Ascomycota</taxon>
        <taxon>Pezizomycotina</taxon>
        <taxon>Dothideomycetes</taxon>
        <taxon>Pleosporomycetidae</taxon>
        <taxon>Pleosporales</taxon>
        <taxon>Pleosporales incertae sedis</taxon>
        <taxon>Lojkania</taxon>
    </lineage>
</organism>
<evidence type="ECO:0000256" key="1">
    <source>
        <dbReference type="ARBA" id="ARBA00000822"/>
    </source>
</evidence>
<dbReference type="PROSITE" id="PS50941">
    <property type="entry name" value="CHIT_BIND_I_2"/>
    <property type="match status" value="1"/>
</dbReference>
<keyword evidence="8" id="KW-0624">Polysaccharide degradation</keyword>
<comment type="caution">
    <text evidence="9">Lacks conserved residue(s) required for the propagation of feature annotation.</text>
</comment>
<evidence type="ECO:0000256" key="10">
    <source>
        <dbReference type="RuleBase" id="RU000489"/>
    </source>
</evidence>
<keyword evidence="7 10" id="KW-0326">Glycosidase</keyword>
<evidence type="ECO:0000256" key="12">
    <source>
        <dbReference type="SAM" id="SignalP"/>
    </source>
</evidence>
<comment type="similarity">
    <text evidence="11">Belongs to the glycosyl hydrolase 18 family.</text>
</comment>
<dbReference type="SUPFAM" id="SSF51445">
    <property type="entry name" value="(Trans)glycosidases"/>
    <property type="match status" value="1"/>
</dbReference>
<dbReference type="InterPro" id="IPR001002">
    <property type="entry name" value="Chitin-bd_1"/>
</dbReference>
<dbReference type="GO" id="GO:0005576">
    <property type="term" value="C:extracellular region"/>
    <property type="evidence" value="ECO:0007669"/>
    <property type="project" value="TreeGrafter"/>
</dbReference>
<reference evidence="16" key="1">
    <citation type="journal article" date="2020" name="Stud. Mycol.">
        <title>101 Dothideomycetes genomes: A test case for predicting lifestyles and emergence of pathogens.</title>
        <authorList>
            <person name="Haridas S."/>
            <person name="Albert R."/>
            <person name="Binder M."/>
            <person name="Bloem J."/>
            <person name="LaButti K."/>
            <person name="Salamov A."/>
            <person name="Andreopoulos B."/>
            <person name="Baker S."/>
            <person name="Barry K."/>
            <person name="Bills G."/>
            <person name="Bluhm B."/>
            <person name="Cannon C."/>
            <person name="Castanera R."/>
            <person name="Culley D."/>
            <person name="Daum C."/>
            <person name="Ezra D."/>
            <person name="Gonzalez J."/>
            <person name="Henrissat B."/>
            <person name="Kuo A."/>
            <person name="Liang C."/>
            <person name="Lipzen A."/>
            <person name="Lutzoni F."/>
            <person name="Magnuson J."/>
            <person name="Mondo S."/>
            <person name="Nolan M."/>
            <person name="Ohm R."/>
            <person name="Pangilinan J."/>
            <person name="Park H.-J."/>
            <person name="Ramirez L."/>
            <person name="Alfaro M."/>
            <person name="Sun H."/>
            <person name="Tritt A."/>
            <person name="Yoshinaga Y."/>
            <person name="Zwiers L.-H."/>
            <person name="Turgeon B."/>
            <person name="Goodwin S."/>
            <person name="Spatafora J."/>
            <person name="Crous P."/>
            <person name="Grigoriev I."/>
        </authorList>
    </citation>
    <scope>NUCLEOTIDE SEQUENCE [LARGE SCALE GENOMIC DNA]</scope>
    <source>
        <strain evidence="16">CBS 304.66</strain>
    </source>
</reference>
<feature type="signal peptide" evidence="12">
    <location>
        <begin position="1"/>
        <end position="19"/>
    </location>
</feature>
<dbReference type="PANTHER" id="PTHR11177">
    <property type="entry name" value="CHITINASE"/>
    <property type="match status" value="1"/>
</dbReference>
<sequence length="427" mass="46803">MRVPSLTLAVSLFTAIASARFMIYADEWHKTRPTKPEDRAGIDHVILAFAKANSSIASYQPYVPVSTIRQEFPEAKVMVAVGGWNDPGFSDQVVNKDAIKAFARGVGAMIKNLQIDGVDIDWEYPGGNGADYKNITNDKRTGEIPAFPELLAAIRKEIGEEKILSIAVPGKKGDMIAYTADNGPKIWPSVNYINIMAYDLMNRRDTLTNHHTSIAGVREAIQNYINIGAPPEKINLGFAYYAKYFQTDENCTGKELGCKIVLAEDPKTGDDLHTSGAWTFEPNNMNPFDPSKIKDSYDGECGAANMKRCAGGCCSEAGYCGTTAAYCGGGCQHSFGTGCTGPDVHASWQRAAVNGKLDGEAGGKYFYDRQANLFWTWETSEIIDRKFAELVGPYGLGVFAWSLGEDSNDWSHIKKMGEMMKYEGCDE</sequence>
<evidence type="ECO:0000256" key="2">
    <source>
        <dbReference type="ARBA" id="ARBA00012729"/>
    </source>
</evidence>
<dbReference type="SMART" id="SM00636">
    <property type="entry name" value="Glyco_18"/>
    <property type="match status" value="1"/>
</dbReference>
<dbReference type="PROSITE" id="PS01095">
    <property type="entry name" value="GH18_1"/>
    <property type="match status" value="1"/>
</dbReference>
<dbReference type="AlphaFoldDB" id="A0A9P4N642"/>
<dbReference type="Proteomes" id="UP000800093">
    <property type="component" value="Unassembled WGS sequence"/>
</dbReference>
<dbReference type="Gene3D" id="3.30.60.10">
    <property type="entry name" value="Endochitinase-like"/>
    <property type="match status" value="1"/>
</dbReference>
<dbReference type="GO" id="GO:0000272">
    <property type="term" value="P:polysaccharide catabolic process"/>
    <property type="evidence" value="ECO:0007669"/>
    <property type="project" value="UniProtKB-KW"/>
</dbReference>
<evidence type="ECO:0000259" key="13">
    <source>
        <dbReference type="PROSITE" id="PS50941"/>
    </source>
</evidence>
<dbReference type="GO" id="GO:0008061">
    <property type="term" value="F:chitin binding"/>
    <property type="evidence" value="ECO:0007669"/>
    <property type="project" value="UniProtKB-UniRule"/>
</dbReference>
<feature type="domain" description="Chitin-binding type-1" evidence="13">
    <location>
        <begin position="298"/>
        <end position="341"/>
    </location>
</feature>
<keyword evidence="16" id="KW-1185">Reference proteome</keyword>
<feature type="disulfide bond" evidence="9">
    <location>
        <begin position="313"/>
        <end position="327"/>
    </location>
</feature>
<keyword evidence="6" id="KW-0119">Carbohydrate metabolism</keyword>
<evidence type="ECO:0000256" key="8">
    <source>
        <dbReference type="ARBA" id="ARBA00023326"/>
    </source>
</evidence>
<dbReference type="InterPro" id="IPR001223">
    <property type="entry name" value="Glyco_hydro18_cat"/>
</dbReference>
<comment type="caution">
    <text evidence="15">The sequence shown here is derived from an EMBL/GenBank/DDBJ whole genome shotgun (WGS) entry which is preliminary data.</text>
</comment>
<evidence type="ECO:0000313" key="16">
    <source>
        <dbReference type="Proteomes" id="UP000800093"/>
    </source>
</evidence>
<accession>A0A9P4N642</accession>
<evidence type="ECO:0000313" key="15">
    <source>
        <dbReference type="EMBL" id="KAF2264209.1"/>
    </source>
</evidence>
<evidence type="ECO:0000256" key="3">
    <source>
        <dbReference type="ARBA" id="ARBA00022669"/>
    </source>
</evidence>
<keyword evidence="9" id="KW-1015">Disulfide bond</keyword>
<dbReference type="PANTHER" id="PTHR11177:SF337">
    <property type="entry name" value="CHITINASE"/>
    <property type="match status" value="1"/>
</dbReference>
<dbReference type="EMBL" id="ML986618">
    <property type="protein sequence ID" value="KAF2264209.1"/>
    <property type="molecule type" value="Genomic_DNA"/>
</dbReference>
<keyword evidence="3 9" id="KW-0147">Chitin-binding</keyword>
<dbReference type="GO" id="GO:0006032">
    <property type="term" value="P:chitin catabolic process"/>
    <property type="evidence" value="ECO:0007669"/>
    <property type="project" value="UniProtKB-KW"/>
</dbReference>
<evidence type="ECO:0000256" key="6">
    <source>
        <dbReference type="ARBA" id="ARBA00023277"/>
    </source>
</evidence>
<dbReference type="SMART" id="SM00270">
    <property type="entry name" value="ChtBD1"/>
    <property type="match status" value="1"/>
</dbReference>
<proteinExistence type="inferred from homology"/>
<dbReference type="OrthoDB" id="73875at2759"/>
<keyword evidence="5" id="KW-0146">Chitin degradation</keyword>
<dbReference type="Pfam" id="PF00704">
    <property type="entry name" value="Glyco_hydro_18"/>
    <property type="match status" value="1"/>
</dbReference>
<dbReference type="InterPro" id="IPR011583">
    <property type="entry name" value="Chitinase_II/V-like_cat"/>
</dbReference>
<feature type="chain" id="PRO_5040513413" description="chitinase" evidence="12">
    <location>
        <begin position="20"/>
        <end position="427"/>
    </location>
</feature>
<dbReference type="Gene3D" id="3.20.20.80">
    <property type="entry name" value="Glycosidases"/>
    <property type="match status" value="1"/>
</dbReference>
<evidence type="ECO:0000256" key="11">
    <source>
        <dbReference type="RuleBase" id="RU004453"/>
    </source>
</evidence>
<evidence type="ECO:0000256" key="9">
    <source>
        <dbReference type="PROSITE-ProRule" id="PRU00261"/>
    </source>
</evidence>
<evidence type="ECO:0000256" key="7">
    <source>
        <dbReference type="ARBA" id="ARBA00023295"/>
    </source>
</evidence>
<evidence type="ECO:0000256" key="4">
    <source>
        <dbReference type="ARBA" id="ARBA00022801"/>
    </source>
</evidence>
<dbReference type="GO" id="GO:0008843">
    <property type="term" value="F:endochitinase activity"/>
    <property type="evidence" value="ECO:0007669"/>
    <property type="project" value="UniProtKB-EC"/>
</dbReference>